<proteinExistence type="predicted"/>
<protein>
    <submittedName>
        <fullName evidence="1">Uncharacterized protein</fullName>
    </submittedName>
</protein>
<organism evidence="1 2">
    <name type="scientific">Duncaniella muris</name>
    <dbReference type="NCBI Taxonomy" id="2094150"/>
    <lineage>
        <taxon>Bacteria</taxon>
        <taxon>Pseudomonadati</taxon>
        <taxon>Bacteroidota</taxon>
        <taxon>Bacteroidia</taxon>
        <taxon>Bacteroidales</taxon>
        <taxon>Muribaculaceae</taxon>
        <taxon>Duncaniella</taxon>
    </lineage>
</organism>
<gene>
    <name evidence="1" type="ORF">C5O23_04805</name>
</gene>
<evidence type="ECO:0000313" key="2">
    <source>
        <dbReference type="Proteomes" id="UP000244905"/>
    </source>
</evidence>
<reference evidence="2" key="1">
    <citation type="submission" date="2018-02" db="EMBL/GenBank/DDBJ databases">
        <authorList>
            <person name="Clavel T."/>
            <person name="Strowig T."/>
        </authorList>
    </citation>
    <scope>NUCLEOTIDE SEQUENCE [LARGE SCALE GENOMIC DNA]</scope>
    <source>
        <strain evidence="2">DSM 103720</strain>
    </source>
</reference>
<accession>A0A2V1IR22</accession>
<sequence>MFVGCAWVMRWLCRGIAGAFWRVFGAFLDEVIEISEIIINFVAADRIAEARSRVMREGRRKRWLAIRLAENSRADGSAMTY</sequence>
<dbReference type="AlphaFoldDB" id="A0A2V1IR22"/>
<dbReference type="Proteomes" id="UP000244905">
    <property type="component" value="Unassembled WGS sequence"/>
</dbReference>
<comment type="caution">
    <text evidence="1">The sequence shown here is derived from an EMBL/GenBank/DDBJ whole genome shotgun (WGS) entry which is preliminary data.</text>
</comment>
<name>A0A2V1IR22_9BACT</name>
<evidence type="ECO:0000313" key="1">
    <source>
        <dbReference type="EMBL" id="PWB02960.1"/>
    </source>
</evidence>
<dbReference type="EMBL" id="PUEC01000008">
    <property type="protein sequence ID" value="PWB02960.1"/>
    <property type="molecule type" value="Genomic_DNA"/>
</dbReference>
<keyword evidence="2" id="KW-1185">Reference proteome</keyword>